<dbReference type="PANTHER" id="PTHR46733:SF3">
    <property type="entry name" value="26.5 KDA HEAT SHOCK PROTEIN, MITOCHONDRIAL"/>
    <property type="match status" value="1"/>
</dbReference>
<dbReference type="GO" id="GO:0009408">
    <property type="term" value="P:response to heat"/>
    <property type="evidence" value="ECO:0007669"/>
    <property type="project" value="InterPro"/>
</dbReference>
<dbReference type="Proteomes" id="UP001327560">
    <property type="component" value="Chromosome 7"/>
</dbReference>
<evidence type="ECO:0000256" key="3">
    <source>
        <dbReference type="RuleBase" id="RU003616"/>
    </source>
</evidence>
<feature type="compositionally biased region" description="Polar residues" evidence="4">
    <location>
        <begin position="46"/>
        <end position="60"/>
    </location>
</feature>
<gene>
    <name evidence="6" type="ORF">Cni_G22869</name>
</gene>
<keyword evidence="7" id="KW-1185">Reference proteome</keyword>
<feature type="domain" description="SHSP" evidence="5">
    <location>
        <begin position="111"/>
        <end position="234"/>
    </location>
</feature>
<keyword evidence="1" id="KW-0346">Stress response</keyword>
<accession>A0AAQ3KT50</accession>
<dbReference type="InterPro" id="IPR044587">
    <property type="entry name" value="HSP21-like"/>
</dbReference>
<dbReference type="PANTHER" id="PTHR46733">
    <property type="entry name" value="26.5 KDA HEAT SHOCK PROTEIN, MITOCHONDRIAL"/>
    <property type="match status" value="1"/>
</dbReference>
<feature type="region of interest" description="Disordered" evidence="4">
    <location>
        <begin position="40"/>
        <end position="78"/>
    </location>
</feature>
<dbReference type="InterPro" id="IPR008978">
    <property type="entry name" value="HSP20-like_chaperone"/>
</dbReference>
<comment type="similarity">
    <text evidence="2 3">Belongs to the small heat shock protein (HSP20) family.</text>
</comment>
<evidence type="ECO:0000256" key="2">
    <source>
        <dbReference type="PROSITE-ProRule" id="PRU00285"/>
    </source>
</evidence>
<dbReference type="SUPFAM" id="SSF49764">
    <property type="entry name" value="HSP20-like chaperones"/>
    <property type="match status" value="1"/>
</dbReference>
<dbReference type="AlphaFoldDB" id="A0AAQ3KT50"/>
<evidence type="ECO:0000256" key="1">
    <source>
        <dbReference type="ARBA" id="ARBA00023016"/>
    </source>
</evidence>
<proteinExistence type="inferred from homology"/>
<reference evidence="6 7" key="1">
    <citation type="submission" date="2023-10" db="EMBL/GenBank/DDBJ databases">
        <title>Chromosome-scale genome assembly provides insights into flower coloration mechanisms of Canna indica.</title>
        <authorList>
            <person name="Li C."/>
        </authorList>
    </citation>
    <scope>NUCLEOTIDE SEQUENCE [LARGE SCALE GENOMIC DNA]</scope>
    <source>
        <tissue evidence="6">Flower</tissue>
    </source>
</reference>
<dbReference type="CDD" id="cd06464">
    <property type="entry name" value="ACD_sHsps-like"/>
    <property type="match status" value="1"/>
</dbReference>
<sequence>MALARACLKNALRSRSFPLPYAAAAHLREAVAPSSFPFSSTAAADDTSQQDKGAQVEVTQGGSGGKSSSLTGRGRGRRGLSWKNPWDLIPLHLNDGLGNALMQASENMNRLLENWSPSRLLGRLKEDDKCYKLRYEVPGLRKEDLQVTVEDGMLVIKGEAEDEDMVEEDTSTTESEEEGGGWYARRYGYYNATLMLPEDAKADEITAELRDGVLRICIPRTEEKKSKAREIEIK</sequence>
<evidence type="ECO:0000259" key="5">
    <source>
        <dbReference type="PROSITE" id="PS01031"/>
    </source>
</evidence>
<dbReference type="Gene3D" id="2.60.40.790">
    <property type="match status" value="1"/>
</dbReference>
<evidence type="ECO:0000256" key="4">
    <source>
        <dbReference type="SAM" id="MobiDB-lite"/>
    </source>
</evidence>
<evidence type="ECO:0000313" key="6">
    <source>
        <dbReference type="EMBL" id="WOL14089.1"/>
    </source>
</evidence>
<protein>
    <recommendedName>
        <fullName evidence="5">SHSP domain-containing protein</fullName>
    </recommendedName>
</protein>
<organism evidence="6 7">
    <name type="scientific">Canna indica</name>
    <name type="common">Indian-shot</name>
    <dbReference type="NCBI Taxonomy" id="4628"/>
    <lineage>
        <taxon>Eukaryota</taxon>
        <taxon>Viridiplantae</taxon>
        <taxon>Streptophyta</taxon>
        <taxon>Embryophyta</taxon>
        <taxon>Tracheophyta</taxon>
        <taxon>Spermatophyta</taxon>
        <taxon>Magnoliopsida</taxon>
        <taxon>Liliopsida</taxon>
        <taxon>Zingiberales</taxon>
        <taxon>Cannaceae</taxon>
        <taxon>Canna</taxon>
    </lineage>
</organism>
<name>A0AAQ3KT50_9LILI</name>
<evidence type="ECO:0000313" key="7">
    <source>
        <dbReference type="Proteomes" id="UP001327560"/>
    </source>
</evidence>
<dbReference type="PROSITE" id="PS01031">
    <property type="entry name" value="SHSP"/>
    <property type="match status" value="1"/>
</dbReference>
<dbReference type="Pfam" id="PF00011">
    <property type="entry name" value="HSP20"/>
    <property type="match status" value="1"/>
</dbReference>
<dbReference type="EMBL" id="CP136896">
    <property type="protein sequence ID" value="WOL14089.1"/>
    <property type="molecule type" value="Genomic_DNA"/>
</dbReference>
<dbReference type="InterPro" id="IPR002068">
    <property type="entry name" value="A-crystallin/Hsp20_dom"/>
</dbReference>